<organism evidence="2">
    <name type="scientific">marine metagenome</name>
    <dbReference type="NCBI Taxonomy" id="408172"/>
    <lineage>
        <taxon>unclassified sequences</taxon>
        <taxon>metagenomes</taxon>
        <taxon>ecological metagenomes</taxon>
    </lineage>
</organism>
<keyword evidence="1" id="KW-1133">Transmembrane helix</keyword>
<dbReference type="EMBL" id="UINC01134762">
    <property type="protein sequence ID" value="SVD18507.1"/>
    <property type="molecule type" value="Genomic_DNA"/>
</dbReference>
<proteinExistence type="predicted"/>
<protein>
    <submittedName>
        <fullName evidence="2">Uncharacterized protein</fullName>
    </submittedName>
</protein>
<dbReference type="AlphaFoldDB" id="A0A382TAJ5"/>
<sequence length="94" mass="10163">MDYCGTFSPLQAAHWLHAVPVNGTVLAVTVFSQIQVVLSCILLAATIFWTCIVKGGGYKNQKPLKTGAQVALWREETQNKMVEAVGVEPTSQTA</sequence>
<feature type="transmembrane region" description="Helical" evidence="1">
    <location>
        <begin position="25"/>
        <end position="52"/>
    </location>
</feature>
<keyword evidence="1" id="KW-0812">Transmembrane</keyword>
<evidence type="ECO:0000256" key="1">
    <source>
        <dbReference type="SAM" id="Phobius"/>
    </source>
</evidence>
<accession>A0A382TAJ5</accession>
<gene>
    <name evidence="2" type="ORF">METZ01_LOCUS371361</name>
</gene>
<evidence type="ECO:0000313" key="2">
    <source>
        <dbReference type="EMBL" id="SVD18507.1"/>
    </source>
</evidence>
<reference evidence="2" key="1">
    <citation type="submission" date="2018-05" db="EMBL/GenBank/DDBJ databases">
        <authorList>
            <person name="Lanie J.A."/>
            <person name="Ng W.-L."/>
            <person name="Kazmierczak K.M."/>
            <person name="Andrzejewski T.M."/>
            <person name="Davidsen T.M."/>
            <person name="Wayne K.J."/>
            <person name="Tettelin H."/>
            <person name="Glass J.I."/>
            <person name="Rusch D."/>
            <person name="Podicherti R."/>
            <person name="Tsui H.-C.T."/>
            <person name="Winkler M.E."/>
        </authorList>
    </citation>
    <scope>NUCLEOTIDE SEQUENCE</scope>
</reference>
<keyword evidence="1" id="KW-0472">Membrane</keyword>
<name>A0A382TAJ5_9ZZZZ</name>